<keyword evidence="12" id="KW-0804">Transcription</keyword>
<reference evidence="17" key="1">
    <citation type="submission" date="2022-08" db="UniProtKB">
        <authorList>
            <consortium name="EnsemblMetazoa"/>
        </authorList>
    </citation>
    <scope>IDENTIFICATION</scope>
    <source>
        <strain evidence="17">EBRO</strain>
    </source>
</reference>
<dbReference type="Gene3D" id="3.30.40.10">
    <property type="entry name" value="Zinc/RING finger domain, C3HC4 (zinc finger)"/>
    <property type="match status" value="1"/>
</dbReference>
<sequence>MCFADKASFSKSQLDQICQNLSPNEYINPHRSILGLGNYDVNVIISALQLKNCEAVWFDKRKDPSCIDTTKIVGFILNVPTNYKVGFVRLPIQRRHWIAVRQINNEYWNLDSKLDAPQCLGDASSRWCGVADELCVCFPVCYFDHTTMASPNLKVNVNNLEKIENFFNDSTYKEIIENSESFNTRLCLERRLRMPFLDPQTGVAQNHCALFMHSRHRIPGMKDGQVYSYPAARWRKSRRQYLLQKPHPPFPAYTHRPFGHLQPAPPPTILPGVGGGGGDRGGAPVGVGGGGSMYDSENSNLDQASAVDASDLKEHESEKSGKDWYYDEMEMHDMESFEDHDLPDSDCDYEESFSQRKKKSKGARSGGGGGGGGSGGGRSKSSGSSLSDANNRRGGRGGGRGRGRKSQGIGGELGPSFKDMVETPKKNRVQTLPNLTPQSNSSSPLTLPGAGGAGGAGSDELPMPELVPEVKNEPSVEAADGAGPPKLGNRPGAANHTAAGPGVNSAPPGPTTGALASASPPVVGVPASPAPGAPAAGPGGPGGVGAVEKSRAVPSPYCDFCLGDARENKKTLEPEELVSCSDCGRSGHPSCLQFTANMIISVRKYRWQCIECKYCTICGTSDNDDQLLFCDDCDRGYHMYCLSPPLVSPPEGSWSCKLCKEEFHKPK</sequence>
<evidence type="ECO:0000256" key="6">
    <source>
        <dbReference type="ARBA" id="ARBA00022737"/>
    </source>
</evidence>
<dbReference type="GO" id="GO:0071565">
    <property type="term" value="C:nBAF complex"/>
    <property type="evidence" value="ECO:0007669"/>
    <property type="project" value="TreeGrafter"/>
</dbReference>
<proteinExistence type="predicted"/>
<keyword evidence="9" id="KW-0378">Hydrolase</keyword>
<dbReference type="VEuPathDB" id="VectorBase:AATE012223"/>
<keyword evidence="6" id="KW-0677">Repeat</keyword>
<keyword evidence="10" id="KW-0862">Zinc</keyword>
<evidence type="ECO:0000256" key="3">
    <source>
        <dbReference type="ARBA" id="ARBA00012759"/>
    </source>
</evidence>
<dbReference type="SMART" id="SM01246">
    <property type="entry name" value="Josephin"/>
    <property type="match status" value="1"/>
</dbReference>
<dbReference type="PANTHER" id="PTHR45888:SF5">
    <property type="entry name" value="D4, ISOFORM A"/>
    <property type="match status" value="1"/>
</dbReference>
<dbReference type="GO" id="GO:0016579">
    <property type="term" value="P:protein deubiquitination"/>
    <property type="evidence" value="ECO:0007669"/>
    <property type="project" value="InterPro"/>
</dbReference>
<dbReference type="PROSITE" id="PS50016">
    <property type="entry name" value="ZF_PHD_2"/>
    <property type="match status" value="2"/>
</dbReference>
<dbReference type="InterPro" id="IPR011011">
    <property type="entry name" value="Znf_FYVE_PHD"/>
</dbReference>
<keyword evidence="7 14" id="KW-0863">Zinc-finger</keyword>
<dbReference type="SMART" id="SM00249">
    <property type="entry name" value="PHD"/>
    <property type="match status" value="2"/>
</dbReference>
<keyword evidence="5" id="KW-0479">Metal-binding</keyword>
<evidence type="ECO:0000256" key="16">
    <source>
        <dbReference type="SAM" id="MobiDB-lite"/>
    </source>
</evidence>
<evidence type="ECO:0000256" key="9">
    <source>
        <dbReference type="ARBA" id="ARBA00022801"/>
    </source>
</evidence>
<feature type="compositionally biased region" description="Low complexity" evidence="16">
    <location>
        <begin position="516"/>
        <end position="527"/>
    </location>
</feature>
<evidence type="ECO:0000256" key="2">
    <source>
        <dbReference type="ARBA" id="ARBA00004123"/>
    </source>
</evidence>
<evidence type="ECO:0000256" key="7">
    <source>
        <dbReference type="ARBA" id="ARBA00022771"/>
    </source>
</evidence>
<evidence type="ECO:0000256" key="11">
    <source>
        <dbReference type="ARBA" id="ARBA00023015"/>
    </source>
</evidence>
<dbReference type="FunFam" id="3.30.40.10:FF:000005">
    <property type="entry name" value="zinc finger protein isoform X1"/>
    <property type="match status" value="1"/>
</dbReference>
<dbReference type="AlphaFoldDB" id="A0A182J6D7"/>
<dbReference type="InterPro" id="IPR025750">
    <property type="entry name" value="DPF1-3_N"/>
</dbReference>
<dbReference type="GO" id="GO:0006508">
    <property type="term" value="P:proteolysis"/>
    <property type="evidence" value="ECO:0007669"/>
    <property type="project" value="UniProtKB-KW"/>
</dbReference>
<dbReference type="Pfam" id="PF02099">
    <property type="entry name" value="Josephin"/>
    <property type="match status" value="1"/>
</dbReference>
<dbReference type="InterPro" id="IPR013083">
    <property type="entry name" value="Znf_RING/FYVE/PHD"/>
</dbReference>
<dbReference type="FunFam" id="1.10.287.10:FF:000044">
    <property type="entry name" value="AGAP005226-PA"/>
    <property type="match status" value="1"/>
</dbReference>
<dbReference type="PANTHER" id="PTHR45888">
    <property type="entry name" value="HL01030P-RELATED"/>
    <property type="match status" value="1"/>
</dbReference>
<dbReference type="Pfam" id="PF00628">
    <property type="entry name" value="PHD"/>
    <property type="match status" value="2"/>
</dbReference>
<dbReference type="PROSITE" id="PS50957">
    <property type="entry name" value="JOSEPHIN"/>
    <property type="match status" value="1"/>
</dbReference>
<evidence type="ECO:0000256" key="4">
    <source>
        <dbReference type="ARBA" id="ARBA00022670"/>
    </source>
</evidence>
<evidence type="ECO:0000256" key="12">
    <source>
        <dbReference type="ARBA" id="ARBA00023163"/>
    </source>
</evidence>
<dbReference type="SUPFAM" id="SSF57903">
    <property type="entry name" value="FYVE/PHD zinc finger"/>
    <property type="match status" value="2"/>
</dbReference>
<protein>
    <recommendedName>
        <fullName evidence="3">ubiquitinyl hydrolase 1</fullName>
        <ecNumber evidence="3">3.4.19.12</ecNumber>
    </recommendedName>
</protein>
<feature type="compositionally biased region" description="Gly residues" evidence="16">
    <location>
        <begin position="272"/>
        <end position="292"/>
    </location>
</feature>
<evidence type="ECO:0000256" key="10">
    <source>
        <dbReference type="ARBA" id="ARBA00022833"/>
    </source>
</evidence>
<evidence type="ECO:0000256" key="15">
    <source>
        <dbReference type="PROSITE-ProRule" id="PRU00331"/>
    </source>
</evidence>
<accession>A0A182J6D7</accession>
<dbReference type="InterPro" id="IPR019787">
    <property type="entry name" value="Znf_PHD-finger"/>
</dbReference>
<feature type="compositionally biased region" description="Basic residues" evidence="16">
    <location>
        <begin position="393"/>
        <end position="405"/>
    </location>
</feature>
<dbReference type="GO" id="GO:0007399">
    <property type="term" value="P:nervous system development"/>
    <property type="evidence" value="ECO:0007669"/>
    <property type="project" value="TreeGrafter"/>
</dbReference>
<evidence type="ECO:0000313" key="17">
    <source>
        <dbReference type="EnsemblMetazoa" id="AATE012223-PA.1"/>
    </source>
</evidence>
<feature type="region of interest" description="Disordered" evidence="16">
    <location>
        <begin position="272"/>
        <end position="299"/>
    </location>
</feature>
<keyword evidence="4" id="KW-0645">Protease</keyword>
<dbReference type="GO" id="GO:0004843">
    <property type="term" value="F:cysteine-type deubiquitinase activity"/>
    <property type="evidence" value="ECO:0007669"/>
    <property type="project" value="UniProtKB-EC"/>
</dbReference>
<dbReference type="CDD" id="cd15619">
    <property type="entry name" value="PHD1_d4"/>
    <property type="match status" value="1"/>
</dbReference>
<dbReference type="InterPro" id="IPR001965">
    <property type="entry name" value="Znf_PHD"/>
</dbReference>
<keyword evidence="11" id="KW-0805">Transcription regulation</keyword>
<dbReference type="GO" id="GO:0008270">
    <property type="term" value="F:zinc ion binding"/>
    <property type="evidence" value="ECO:0007669"/>
    <property type="project" value="UniProtKB-KW"/>
</dbReference>
<keyword evidence="13" id="KW-0539">Nucleus</keyword>
<evidence type="ECO:0000256" key="1">
    <source>
        <dbReference type="ARBA" id="ARBA00000707"/>
    </source>
</evidence>
<name>A0A182J6D7_ANOAO</name>
<keyword evidence="8" id="KW-0833">Ubl conjugation pathway</keyword>
<dbReference type="InterPro" id="IPR006155">
    <property type="entry name" value="Josephin"/>
</dbReference>
<evidence type="ECO:0000256" key="14">
    <source>
        <dbReference type="PROSITE-ProRule" id="PRU00146"/>
    </source>
</evidence>
<dbReference type="EnsemblMetazoa" id="AATE012223-RA">
    <property type="protein sequence ID" value="AATE012223-PA.1"/>
    <property type="gene ID" value="AATE012223"/>
</dbReference>
<feature type="compositionally biased region" description="Polar residues" evidence="16">
    <location>
        <begin position="429"/>
        <end position="445"/>
    </location>
</feature>
<organism evidence="17">
    <name type="scientific">Anopheles atroparvus</name>
    <name type="common">European mosquito</name>
    <dbReference type="NCBI Taxonomy" id="41427"/>
    <lineage>
        <taxon>Eukaryota</taxon>
        <taxon>Metazoa</taxon>
        <taxon>Ecdysozoa</taxon>
        <taxon>Arthropoda</taxon>
        <taxon>Hexapoda</taxon>
        <taxon>Insecta</taxon>
        <taxon>Pterygota</taxon>
        <taxon>Neoptera</taxon>
        <taxon>Endopterygota</taxon>
        <taxon>Diptera</taxon>
        <taxon>Nematocera</taxon>
        <taxon>Culicoidea</taxon>
        <taxon>Culicidae</taxon>
        <taxon>Anophelinae</taxon>
        <taxon>Anopheles</taxon>
    </lineage>
</organism>
<evidence type="ECO:0000256" key="8">
    <source>
        <dbReference type="ARBA" id="ARBA00022786"/>
    </source>
</evidence>
<dbReference type="STRING" id="41427.A0A182J6D7"/>
<feature type="compositionally biased region" description="Gly residues" evidence="16">
    <location>
        <begin position="364"/>
        <end position="378"/>
    </location>
</feature>
<feature type="region of interest" description="Disordered" evidence="16">
    <location>
        <begin position="338"/>
        <end position="545"/>
    </location>
</feature>
<dbReference type="Pfam" id="PF14051">
    <property type="entry name" value="DPF1-3_N"/>
    <property type="match status" value="1"/>
</dbReference>
<evidence type="ECO:0000256" key="5">
    <source>
        <dbReference type="ARBA" id="ARBA00022723"/>
    </source>
</evidence>
<comment type="caution">
    <text evidence="15">Lacks conserved residue(s) required for the propagation of feature annotation.</text>
</comment>
<comment type="subcellular location">
    <subcellularLocation>
        <location evidence="2">Nucleus</location>
    </subcellularLocation>
</comment>
<dbReference type="EC" id="3.4.19.12" evidence="3"/>
<evidence type="ECO:0000256" key="13">
    <source>
        <dbReference type="ARBA" id="ARBA00023242"/>
    </source>
</evidence>
<dbReference type="CDD" id="cd15530">
    <property type="entry name" value="PHD2_d4"/>
    <property type="match status" value="1"/>
</dbReference>
<dbReference type="Gene3D" id="3.90.70.40">
    <property type="match status" value="1"/>
</dbReference>
<comment type="catalytic activity">
    <reaction evidence="1">
        <text>Thiol-dependent hydrolysis of ester, thioester, amide, peptide and isopeptide bonds formed by the C-terminal Gly of ubiquitin (a 76-residue protein attached to proteins as an intracellular targeting signal).</text>
        <dbReference type="EC" id="3.4.19.12"/>
    </reaction>
</comment>